<dbReference type="InterPro" id="IPR023795">
    <property type="entry name" value="Serpin_CS"/>
</dbReference>
<dbReference type="InterPro" id="IPR042178">
    <property type="entry name" value="Serpin_sf_1"/>
</dbReference>
<dbReference type="InterPro" id="IPR036186">
    <property type="entry name" value="Serpin_sf"/>
</dbReference>
<dbReference type="PROSITE" id="PS00284">
    <property type="entry name" value="SERPIN"/>
    <property type="match status" value="1"/>
</dbReference>
<gene>
    <name evidence="6" type="ORF">HPP92_014044</name>
</gene>
<dbReference type="GO" id="GO:0005615">
    <property type="term" value="C:extracellular space"/>
    <property type="evidence" value="ECO:0007669"/>
    <property type="project" value="InterPro"/>
</dbReference>
<dbReference type="Gene3D" id="3.30.497.10">
    <property type="entry name" value="Antithrombin, subunit I, domain 2"/>
    <property type="match status" value="1"/>
</dbReference>
<dbReference type="PROSITE" id="PS51257">
    <property type="entry name" value="PROKAR_LIPOPROTEIN"/>
    <property type="match status" value="1"/>
</dbReference>
<dbReference type="InterPro" id="IPR023796">
    <property type="entry name" value="Serpin_dom"/>
</dbReference>
<dbReference type="OrthoDB" id="2159131at2759"/>
<evidence type="ECO:0000259" key="5">
    <source>
        <dbReference type="SMART" id="SM00093"/>
    </source>
</evidence>
<comment type="similarity">
    <text evidence="1 4">Belongs to the serpin family.</text>
</comment>
<dbReference type="PANTHER" id="PTHR11461:SF211">
    <property type="entry name" value="GH10112P-RELATED"/>
    <property type="match status" value="1"/>
</dbReference>
<evidence type="ECO:0000256" key="4">
    <source>
        <dbReference type="RuleBase" id="RU000411"/>
    </source>
</evidence>
<keyword evidence="7" id="KW-1185">Reference proteome</keyword>
<keyword evidence="3" id="KW-0722">Serine protease inhibitor</keyword>
<protein>
    <recommendedName>
        <fullName evidence="5">Serpin domain-containing protein</fullName>
    </recommendedName>
</protein>
<dbReference type="FunFam" id="2.30.39.10:FF:000022">
    <property type="entry name" value="Os11g0230400 protein"/>
    <property type="match status" value="1"/>
</dbReference>
<evidence type="ECO:0000256" key="1">
    <source>
        <dbReference type="ARBA" id="ARBA00009500"/>
    </source>
</evidence>
<evidence type="ECO:0000256" key="2">
    <source>
        <dbReference type="ARBA" id="ARBA00022690"/>
    </source>
</evidence>
<feature type="domain" description="Serpin" evidence="5">
    <location>
        <begin position="51"/>
        <end position="424"/>
    </location>
</feature>
<evidence type="ECO:0000313" key="7">
    <source>
        <dbReference type="Proteomes" id="UP000636800"/>
    </source>
</evidence>
<dbReference type="Pfam" id="PF00079">
    <property type="entry name" value="Serpin"/>
    <property type="match status" value="1"/>
</dbReference>
<evidence type="ECO:0000256" key="3">
    <source>
        <dbReference type="ARBA" id="ARBA00022900"/>
    </source>
</evidence>
<proteinExistence type="inferred from homology"/>
<dbReference type="InterPro" id="IPR042185">
    <property type="entry name" value="Serpin_sf_2"/>
</dbReference>
<dbReference type="Gene3D" id="2.30.39.10">
    <property type="entry name" value="Alpha-1-antitrypsin, domain 1"/>
    <property type="match status" value="1"/>
</dbReference>
<dbReference type="CDD" id="cd02043">
    <property type="entry name" value="serpinP_plants"/>
    <property type="match status" value="1"/>
</dbReference>
<reference evidence="6 7" key="1">
    <citation type="journal article" date="2020" name="Nat. Food">
        <title>A phased Vanilla planifolia genome enables genetic improvement of flavour and production.</title>
        <authorList>
            <person name="Hasing T."/>
            <person name="Tang H."/>
            <person name="Brym M."/>
            <person name="Khazi F."/>
            <person name="Huang T."/>
            <person name="Chambers A.H."/>
        </authorList>
    </citation>
    <scope>NUCLEOTIDE SEQUENCE [LARGE SCALE GENOMIC DNA]</scope>
    <source>
        <tissue evidence="6">Leaf</tissue>
    </source>
</reference>
<keyword evidence="2" id="KW-0646">Protease inhibitor</keyword>
<organism evidence="6 7">
    <name type="scientific">Vanilla planifolia</name>
    <name type="common">Vanilla</name>
    <dbReference type="NCBI Taxonomy" id="51239"/>
    <lineage>
        <taxon>Eukaryota</taxon>
        <taxon>Viridiplantae</taxon>
        <taxon>Streptophyta</taxon>
        <taxon>Embryophyta</taxon>
        <taxon>Tracheophyta</taxon>
        <taxon>Spermatophyta</taxon>
        <taxon>Magnoliopsida</taxon>
        <taxon>Liliopsida</taxon>
        <taxon>Asparagales</taxon>
        <taxon>Orchidaceae</taxon>
        <taxon>Vanilloideae</taxon>
        <taxon>Vanilleae</taxon>
        <taxon>Vanilla</taxon>
    </lineage>
</organism>
<accession>A0A835UX90</accession>
<dbReference type="SUPFAM" id="SSF56574">
    <property type="entry name" value="Serpins"/>
    <property type="match status" value="1"/>
</dbReference>
<name>A0A835UX90_VANPL</name>
<dbReference type="AlphaFoldDB" id="A0A835UX90"/>
<evidence type="ECO:0000313" key="6">
    <source>
        <dbReference type="EMBL" id="KAG0477203.1"/>
    </source>
</evidence>
<dbReference type="InterPro" id="IPR000215">
    <property type="entry name" value="Serpin_fam"/>
</dbReference>
<dbReference type="PANTHER" id="PTHR11461">
    <property type="entry name" value="SERINE PROTEASE INHIBITOR, SERPIN"/>
    <property type="match status" value="1"/>
</dbReference>
<dbReference type="SMART" id="SM00093">
    <property type="entry name" value="SERPIN"/>
    <property type="match status" value="1"/>
</dbReference>
<dbReference type="GO" id="GO:0004867">
    <property type="term" value="F:serine-type endopeptidase inhibitor activity"/>
    <property type="evidence" value="ECO:0007669"/>
    <property type="project" value="UniProtKB-KW"/>
</dbReference>
<dbReference type="Proteomes" id="UP000636800">
    <property type="component" value="Chromosome 6"/>
</dbReference>
<sequence>MGRLPVSAEYHSAVSVFFASTACALLLRNDRFIFQNMDTRESIEHQTTFSLQLAKRIGSALAGGSNVVFSPLSIHTTLSLLAVGSKGETLEQIVSVLRAGSVADLSAISSQIAQLILADSSSAGGPRLTVANGVWVDGSLSLKSTFKELVISTYKAEVKSVDFITKPDEAREEVNSWVQNVTSGLINELLPAGSVDSSSRLVLGNALYFKGAWDKRFDASQTKDSEFFLLDGSTIQAPFMSTKEKQYLLAYDDFKVLKIPYKQGDDRRQFSMHIFLPEARDGLWNLFERLSSEPGFLNQHLPRQKVEVGKVKVPKFKFSFGFEASELLKGLGLVLPFTHGCDLTEMVDSIVGSNLYVSSIHHKTFLEVNEEGTEAAAATAAVVALRGLMLPLQPIDFIADHPFLFLIREDITGVVLFIGLVLNPSATE</sequence>
<dbReference type="EMBL" id="JADCNL010000006">
    <property type="protein sequence ID" value="KAG0477203.1"/>
    <property type="molecule type" value="Genomic_DNA"/>
</dbReference>
<comment type="caution">
    <text evidence="6">The sequence shown here is derived from an EMBL/GenBank/DDBJ whole genome shotgun (WGS) entry which is preliminary data.</text>
</comment>